<comment type="subcellular location">
    <subcellularLocation>
        <location evidence="1">Nucleus</location>
    </subcellularLocation>
</comment>
<keyword evidence="7" id="KW-0539">Nucleus</keyword>
<evidence type="ECO:0000256" key="6">
    <source>
        <dbReference type="ARBA" id="ARBA00022833"/>
    </source>
</evidence>
<organism evidence="11 12">
    <name type="scientific">Rhypophila decipiens</name>
    <dbReference type="NCBI Taxonomy" id="261697"/>
    <lineage>
        <taxon>Eukaryota</taxon>
        <taxon>Fungi</taxon>
        <taxon>Dikarya</taxon>
        <taxon>Ascomycota</taxon>
        <taxon>Pezizomycotina</taxon>
        <taxon>Sordariomycetes</taxon>
        <taxon>Sordariomycetidae</taxon>
        <taxon>Sordariales</taxon>
        <taxon>Naviculisporaceae</taxon>
        <taxon>Rhypophila</taxon>
    </lineage>
</organism>
<accession>A0AAN6YIH4</accession>
<keyword evidence="6" id="KW-0862">Zinc</keyword>
<evidence type="ECO:0000256" key="8">
    <source>
        <dbReference type="SAM" id="MobiDB-lite"/>
    </source>
</evidence>
<dbReference type="GO" id="GO:0006270">
    <property type="term" value="P:DNA replication initiation"/>
    <property type="evidence" value="ECO:0007669"/>
    <property type="project" value="InterPro"/>
</dbReference>
<dbReference type="PANTHER" id="PTHR13454:SF11">
    <property type="entry name" value="PROTEIN MCM10 HOMOLOG"/>
    <property type="match status" value="1"/>
</dbReference>
<feature type="compositionally biased region" description="Basic and acidic residues" evidence="8">
    <location>
        <begin position="247"/>
        <end position="258"/>
    </location>
</feature>
<name>A0AAN6YIH4_9PEZI</name>
<evidence type="ECO:0000256" key="4">
    <source>
        <dbReference type="ARBA" id="ARBA00022723"/>
    </source>
</evidence>
<dbReference type="Proteomes" id="UP001301769">
    <property type="component" value="Unassembled WGS sequence"/>
</dbReference>
<reference evidence="11" key="2">
    <citation type="submission" date="2023-05" db="EMBL/GenBank/DDBJ databases">
        <authorList>
            <consortium name="Lawrence Berkeley National Laboratory"/>
            <person name="Steindorff A."/>
            <person name="Hensen N."/>
            <person name="Bonometti L."/>
            <person name="Westerberg I."/>
            <person name="Brannstrom I.O."/>
            <person name="Guillou S."/>
            <person name="Cros-Aarteil S."/>
            <person name="Calhoun S."/>
            <person name="Haridas S."/>
            <person name="Kuo A."/>
            <person name="Mondo S."/>
            <person name="Pangilinan J."/>
            <person name="Riley R."/>
            <person name="Labutti K."/>
            <person name="Andreopoulos B."/>
            <person name="Lipzen A."/>
            <person name="Chen C."/>
            <person name="Yanf M."/>
            <person name="Daum C."/>
            <person name="Ng V."/>
            <person name="Clum A."/>
            <person name="Ohm R."/>
            <person name="Martin F."/>
            <person name="Silar P."/>
            <person name="Natvig D."/>
            <person name="Lalanne C."/>
            <person name="Gautier V."/>
            <person name="Ament-Velasquez S.L."/>
            <person name="Kruys A."/>
            <person name="Hutchinson M.I."/>
            <person name="Powell A.J."/>
            <person name="Barry K."/>
            <person name="Miller A.N."/>
            <person name="Grigoriev I.V."/>
            <person name="Debuchy R."/>
            <person name="Gladieux P."/>
            <person name="Thoren M.H."/>
            <person name="Johannesson H."/>
        </authorList>
    </citation>
    <scope>NUCLEOTIDE SEQUENCE</scope>
    <source>
        <strain evidence="11">PSN293</strain>
    </source>
</reference>
<keyword evidence="12" id="KW-1185">Reference proteome</keyword>
<keyword evidence="3" id="KW-0235">DNA replication</keyword>
<feature type="compositionally biased region" description="Basic and acidic residues" evidence="8">
    <location>
        <begin position="754"/>
        <end position="769"/>
    </location>
</feature>
<feature type="domain" description="Zinc finger Mcm10/DnaG-type" evidence="9">
    <location>
        <begin position="475"/>
        <end position="520"/>
    </location>
</feature>
<feature type="region of interest" description="Disordered" evidence="8">
    <location>
        <begin position="616"/>
        <end position="834"/>
    </location>
</feature>
<gene>
    <name evidence="11" type="ORF">QBC37DRAFT_415343</name>
</gene>
<dbReference type="GO" id="GO:0003697">
    <property type="term" value="F:single-stranded DNA binding"/>
    <property type="evidence" value="ECO:0007669"/>
    <property type="project" value="InterPro"/>
</dbReference>
<feature type="compositionally biased region" description="Polar residues" evidence="8">
    <location>
        <begin position="31"/>
        <end position="48"/>
    </location>
</feature>
<dbReference type="PANTHER" id="PTHR13454">
    <property type="entry name" value="PROTEIN MCM10 HOMOLOG"/>
    <property type="match status" value="1"/>
</dbReference>
<evidence type="ECO:0000259" key="9">
    <source>
        <dbReference type="Pfam" id="PF09329"/>
    </source>
</evidence>
<dbReference type="InterPro" id="IPR012340">
    <property type="entry name" value="NA-bd_OB-fold"/>
</dbReference>
<feature type="domain" description="MCM10 OB-fold" evidence="10">
    <location>
        <begin position="330"/>
        <end position="456"/>
    </location>
</feature>
<feature type="compositionally biased region" description="Polar residues" evidence="8">
    <location>
        <begin position="775"/>
        <end position="786"/>
    </location>
</feature>
<dbReference type="GO" id="GO:0043596">
    <property type="term" value="C:nuclear replication fork"/>
    <property type="evidence" value="ECO:0007669"/>
    <property type="project" value="TreeGrafter"/>
</dbReference>
<protein>
    <recommendedName>
        <fullName evidence="13">Zinc finger Mcm10/DnaG-type domain-containing protein</fullName>
    </recommendedName>
</protein>
<comment type="caution">
    <text evidence="11">The sequence shown here is derived from an EMBL/GenBank/DDBJ whole genome shotgun (WGS) entry which is preliminary data.</text>
</comment>
<dbReference type="Pfam" id="PF22379">
    <property type="entry name" value="OB_MCM10"/>
    <property type="match status" value="1"/>
</dbReference>
<evidence type="ECO:0000256" key="2">
    <source>
        <dbReference type="ARBA" id="ARBA00009679"/>
    </source>
</evidence>
<feature type="compositionally biased region" description="Polar residues" evidence="8">
    <location>
        <begin position="222"/>
        <end position="232"/>
    </location>
</feature>
<evidence type="ECO:0000256" key="1">
    <source>
        <dbReference type="ARBA" id="ARBA00004123"/>
    </source>
</evidence>
<evidence type="ECO:0000256" key="7">
    <source>
        <dbReference type="ARBA" id="ARBA00023242"/>
    </source>
</evidence>
<dbReference type="InterPro" id="IPR040184">
    <property type="entry name" value="Mcm10"/>
</dbReference>
<feature type="compositionally biased region" description="Low complexity" evidence="8">
    <location>
        <begin position="719"/>
        <end position="733"/>
    </location>
</feature>
<evidence type="ECO:0000259" key="10">
    <source>
        <dbReference type="Pfam" id="PF22379"/>
    </source>
</evidence>
<sequence>MTTQWPPRSPHEALLSSPGGRERMRRLAERQSPTPSPSKLRNSRTTGANDLPDPFADDMDVDEEEEEDEEMLQLKLQAIQARMKLKKLQAAKATQKKPAAAAVAASNPSATNGQRAEVPSRASNATAKPQGLAIQSKLAAARDRMESGPAQKNNPGAGFEVPASPVRKARTNTAELQTSPQRILLGIDKGRKATEMSLKRAPSMRKLTDDAPRQGGGGYLRRSNTVGGQASAPSKPLSFNERLAASRVEETSRQEKQKRIQQVRTKAFSVGKQEMEDYKSRAVDLPDMPDEAPEYTREDILAGKKVPRRSAEDPFSSSTTGEETASFEAYSGLHLSKRILPHKVLTRAITGKKTYVLKDLLRQVKSPDWSLPDVEADIVVFAIIANKSDPKSHRPTPGKDQSDRGKYMVITLVDLTYEVDLFLFNSGFDRFWKLTPGTVLAILNPNIMPPPQGREDTGRFGLVINSDEDTILEIGAARDLGYCKSVKKDGTLCSSWVNARRSEYCEFHTNEAIRKAQAGRAELNQMGFGGGERHKKNSKEVWLQKKKDAETKLGKYDRSTGSHYFVSRGSSSAAELIDDEGFVDRVEREEVLKRRLKEKERERELAKKLAQLGAGAGKDYMSRAAEAPSEKSSGLLKSRRRGESGSTAAGLGSSVSSGTSAGLASAASFSSQTAGVPGLPGQGGQRWDARALGLVGKRGDGLSQKVELGPPLKRKRPESSASSSTTTHEASSSAGGGGGMSGKNGAAYGWGSELRTKLGRMKEGERLDGRIMTAESGNKVSIQPSISFPPPTTATTADGGGGGRGNRASSPVRKKTRFVTDKGIREAGRESLGESLSVVATKLGNRRQVVLDDSDDDDLIVVK</sequence>
<keyword evidence="5" id="KW-0863">Zinc-finger</keyword>
<feature type="compositionally biased region" description="Polar residues" evidence="8">
    <location>
        <begin position="171"/>
        <end position="181"/>
    </location>
</feature>
<keyword evidence="4" id="KW-0479">Metal-binding</keyword>
<feature type="compositionally biased region" description="Basic and acidic residues" evidence="8">
    <location>
        <begin position="818"/>
        <end position="832"/>
    </location>
</feature>
<feature type="compositionally biased region" description="Low complexity" evidence="8">
    <location>
        <begin position="644"/>
        <end position="671"/>
    </location>
</feature>
<feature type="region of interest" description="Disordered" evidence="8">
    <location>
        <begin position="1"/>
        <end position="71"/>
    </location>
</feature>
<dbReference type="Gene3D" id="2.40.50.140">
    <property type="entry name" value="Nucleic acid-binding proteins"/>
    <property type="match status" value="1"/>
</dbReference>
<feature type="compositionally biased region" description="Basic and acidic residues" evidence="8">
    <location>
        <begin position="20"/>
        <end position="29"/>
    </location>
</feature>
<comment type="similarity">
    <text evidence="2">Belongs to the MCM10 family.</text>
</comment>
<evidence type="ECO:0000256" key="5">
    <source>
        <dbReference type="ARBA" id="ARBA00022771"/>
    </source>
</evidence>
<dbReference type="GO" id="GO:0003688">
    <property type="term" value="F:DNA replication origin binding"/>
    <property type="evidence" value="ECO:0007669"/>
    <property type="project" value="TreeGrafter"/>
</dbReference>
<reference evidence="11" key="1">
    <citation type="journal article" date="2023" name="Mol. Phylogenet. Evol.">
        <title>Genome-scale phylogeny and comparative genomics of the fungal order Sordariales.</title>
        <authorList>
            <person name="Hensen N."/>
            <person name="Bonometti L."/>
            <person name="Westerberg I."/>
            <person name="Brannstrom I.O."/>
            <person name="Guillou S."/>
            <person name="Cros-Aarteil S."/>
            <person name="Calhoun S."/>
            <person name="Haridas S."/>
            <person name="Kuo A."/>
            <person name="Mondo S."/>
            <person name="Pangilinan J."/>
            <person name="Riley R."/>
            <person name="LaButti K."/>
            <person name="Andreopoulos B."/>
            <person name="Lipzen A."/>
            <person name="Chen C."/>
            <person name="Yan M."/>
            <person name="Daum C."/>
            <person name="Ng V."/>
            <person name="Clum A."/>
            <person name="Steindorff A."/>
            <person name="Ohm R.A."/>
            <person name="Martin F."/>
            <person name="Silar P."/>
            <person name="Natvig D.O."/>
            <person name="Lalanne C."/>
            <person name="Gautier V."/>
            <person name="Ament-Velasquez S.L."/>
            <person name="Kruys A."/>
            <person name="Hutchinson M.I."/>
            <person name="Powell A.J."/>
            <person name="Barry K."/>
            <person name="Miller A.N."/>
            <person name="Grigoriev I.V."/>
            <person name="Debuchy R."/>
            <person name="Gladieux P."/>
            <person name="Hiltunen Thoren M."/>
            <person name="Johannesson H."/>
        </authorList>
    </citation>
    <scope>NUCLEOTIDE SEQUENCE</scope>
    <source>
        <strain evidence="11">PSN293</strain>
    </source>
</reference>
<dbReference type="EMBL" id="MU858061">
    <property type="protein sequence ID" value="KAK4217292.1"/>
    <property type="molecule type" value="Genomic_DNA"/>
</dbReference>
<dbReference type="FunFam" id="2.40.50.140:FF:000174">
    <property type="entry name" value="DNA replication licensing factor mcm10"/>
    <property type="match status" value="1"/>
</dbReference>
<evidence type="ECO:0000313" key="11">
    <source>
        <dbReference type="EMBL" id="KAK4217292.1"/>
    </source>
</evidence>
<feature type="compositionally biased region" description="Basic and acidic residues" evidence="8">
    <location>
        <begin position="188"/>
        <end position="198"/>
    </location>
</feature>
<dbReference type="Pfam" id="PF09329">
    <property type="entry name" value="zf-primase"/>
    <property type="match status" value="1"/>
</dbReference>
<evidence type="ECO:0000256" key="3">
    <source>
        <dbReference type="ARBA" id="ARBA00022705"/>
    </source>
</evidence>
<feature type="region of interest" description="Disordered" evidence="8">
    <location>
        <begin position="87"/>
        <end position="265"/>
    </location>
</feature>
<dbReference type="GO" id="GO:0008270">
    <property type="term" value="F:zinc ion binding"/>
    <property type="evidence" value="ECO:0007669"/>
    <property type="project" value="UniProtKB-KW"/>
</dbReference>
<proteinExistence type="inferred from homology"/>
<feature type="compositionally biased region" description="Acidic residues" evidence="8">
    <location>
        <begin position="55"/>
        <end position="71"/>
    </location>
</feature>
<dbReference type="InterPro" id="IPR055065">
    <property type="entry name" value="OB_MCM10"/>
</dbReference>
<evidence type="ECO:0008006" key="13">
    <source>
        <dbReference type="Google" id="ProtNLM"/>
    </source>
</evidence>
<dbReference type="InterPro" id="IPR015408">
    <property type="entry name" value="Znf_Mcm10/DnaG"/>
</dbReference>
<feature type="compositionally biased region" description="Low complexity" evidence="8">
    <location>
        <begin position="90"/>
        <end position="112"/>
    </location>
</feature>
<dbReference type="AlphaFoldDB" id="A0AAN6YIH4"/>
<evidence type="ECO:0000313" key="12">
    <source>
        <dbReference type="Proteomes" id="UP001301769"/>
    </source>
</evidence>